<dbReference type="GO" id="GO:0005737">
    <property type="term" value="C:cytoplasm"/>
    <property type="evidence" value="ECO:0007669"/>
    <property type="project" value="TreeGrafter"/>
</dbReference>
<dbReference type="SMART" id="SM01017">
    <property type="entry name" value="Arrestin_C"/>
    <property type="match status" value="1"/>
</dbReference>
<feature type="compositionally biased region" description="Basic and acidic residues" evidence="2">
    <location>
        <begin position="1"/>
        <end position="15"/>
    </location>
</feature>
<dbReference type="InterPro" id="IPR014756">
    <property type="entry name" value="Ig_E-set"/>
</dbReference>
<dbReference type="GO" id="GO:0007165">
    <property type="term" value="P:signal transduction"/>
    <property type="evidence" value="ECO:0007669"/>
    <property type="project" value="InterPro"/>
</dbReference>
<evidence type="ECO:0000313" key="4">
    <source>
        <dbReference type="EMBL" id="KAK8407855.1"/>
    </source>
</evidence>
<dbReference type="Pfam" id="PF02752">
    <property type="entry name" value="Arrestin_C"/>
    <property type="match status" value="1"/>
</dbReference>
<feature type="compositionally biased region" description="Basic and acidic residues" evidence="2">
    <location>
        <begin position="256"/>
        <end position="277"/>
    </location>
</feature>
<sequence length="364" mass="40357">MSSSVHQRENPEDKPHKRSSIRMGMKLFQLAPENENTTPYAAFSKQLRLADGQVELEATLDKAVYDRGEDVGVSVSIANHSSRNVRKIKVMVVQYVDVAMFSNGKFKNIVASVESTDGCPVTPGARVSRQFQLHPARGVIKNWIALEEFYDRESMLASSVARPDGQERNVFAIYVSYYVKVKLFTSAIGGEVSVKVPFKLMRRSGTEDAETNTPQVTEEITDGVQITTSRSMFDLTSRNGRREAARARRSPPSRSTSEDSGRCSDGGRHYLDPERFRSAVQLQGRERNHLEPSELNGDSFRRGHSGSPASRHPAAARLALLGAPDAFVHAQGRPAHGSPTPPRRGFPRREAVTVLELMMLANFT</sequence>
<comment type="caution">
    <text evidence="4">The sequence shown here is derived from an EMBL/GenBank/DDBJ whole genome shotgun (WGS) entry which is preliminary data.</text>
</comment>
<dbReference type="GO" id="GO:0001664">
    <property type="term" value="F:G protein-coupled receptor binding"/>
    <property type="evidence" value="ECO:0007669"/>
    <property type="project" value="TreeGrafter"/>
</dbReference>
<dbReference type="InterPro" id="IPR014752">
    <property type="entry name" value="Arrestin-like_C"/>
</dbReference>
<proteinExistence type="inferred from homology"/>
<feature type="region of interest" description="Disordered" evidence="2">
    <location>
        <begin position="227"/>
        <end position="312"/>
    </location>
</feature>
<dbReference type="SUPFAM" id="SSF81296">
    <property type="entry name" value="E set domains"/>
    <property type="match status" value="1"/>
</dbReference>
<dbReference type="GO" id="GO:0002031">
    <property type="term" value="P:G protein-coupled receptor internalization"/>
    <property type="evidence" value="ECO:0007669"/>
    <property type="project" value="TreeGrafter"/>
</dbReference>
<evidence type="ECO:0000256" key="1">
    <source>
        <dbReference type="ARBA" id="ARBA00005298"/>
    </source>
</evidence>
<name>A0AAW0V723_SCYPA</name>
<dbReference type="InterPro" id="IPR011022">
    <property type="entry name" value="Arrestin_C-like"/>
</dbReference>
<dbReference type="PANTHER" id="PTHR11792:SF18">
    <property type="entry name" value="FI20035P1"/>
    <property type="match status" value="1"/>
</dbReference>
<comment type="similarity">
    <text evidence="1">Belongs to the arrestin family.</text>
</comment>
<evidence type="ECO:0000313" key="5">
    <source>
        <dbReference type="Proteomes" id="UP001487740"/>
    </source>
</evidence>
<gene>
    <name evidence="4" type="ORF">O3P69_002414</name>
</gene>
<accession>A0AAW0V723</accession>
<feature type="region of interest" description="Disordered" evidence="2">
    <location>
        <begin position="1"/>
        <end position="22"/>
    </location>
</feature>
<feature type="domain" description="Arrestin C-terminal-like" evidence="3">
    <location>
        <begin position="50"/>
        <end position="209"/>
    </location>
</feature>
<dbReference type="EMBL" id="JARAKH010000001">
    <property type="protein sequence ID" value="KAK8407855.1"/>
    <property type="molecule type" value="Genomic_DNA"/>
</dbReference>
<reference evidence="4 5" key="1">
    <citation type="submission" date="2023-03" db="EMBL/GenBank/DDBJ databases">
        <title>High-quality genome of Scylla paramamosain provides insights in environmental adaptation.</title>
        <authorList>
            <person name="Zhang L."/>
        </authorList>
    </citation>
    <scope>NUCLEOTIDE SEQUENCE [LARGE SCALE GENOMIC DNA]</scope>
    <source>
        <strain evidence="4">LZ_2023a</strain>
        <tissue evidence="4">Muscle</tissue>
    </source>
</reference>
<dbReference type="Gene3D" id="2.60.40.640">
    <property type="match status" value="1"/>
</dbReference>
<protein>
    <recommendedName>
        <fullName evidence="3">Arrestin C-terminal-like domain-containing protein</fullName>
    </recommendedName>
</protein>
<dbReference type="PANTHER" id="PTHR11792">
    <property type="entry name" value="ARRESTIN"/>
    <property type="match status" value="1"/>
</dbReference>
<organism evidence="4 5">
    <name type="scientific">Scylla paramamosain</name>
    <name type="common">Mud crab</name>
    <dbReference type="NCBI Taxonomy" id="85552"/>
    <lineage>
        <taxon>Eukaryota</taxon>
        <taxon>Metazoa</taxon>
        <taxon>Ecdysozoa</taxon>
        <taxon>Arthropoda</taxon>
        <taxon>Crustacea</taxon>
        <taxon>Multicrustacea</taxon>
        <taxon>Malacostraca</taxon>
        <taxon>Eumalacostraca</taxon>
        <taxon>Eucarida</taxon>
        <taxon>Decapoda</taxon>
        <taxon>Pleocyemata</taxon>
        <taxon>Brachyura</taxon>
        <taxon>Eubrachyura</taxon>
        <taxon>Portunoidea</taxon>
        <taxon>Portunidae</taxon>
        <taxon>Portuninae</taxon>
        <taxon>Scylla</taxon>
    </lineage>
</organism>
<dbReference type="InterPro" id="IPR000698">
    <property type="entry name" value="Arrestin"/>
</dbReference>
<evidence type="ECO:0000256" key="2">
    <source>
        <dbReference type="SAM" id="MobiDB-lite"/>
    </source>
</evidence>
<keyword evidence="5" id="KW-1185">Reference proteome</keyword>
<dbReference type="Proteomes" id="UP001487740">
    <property type="component" value="Unassembled WGS sequence"/>
</dbReference>
<evidence type="ECO:0000259" key="3">
    <source>
        <dbReference type="SMART" id="SM01017"/>
    </source>
</evidence>
<dbReference type="AlphaFoldDB" id="A0AAW0V723"/>
<feature type="compositionally biased region" description="Polar residues" evidence="2">
    <location>
        <begin position="227"/>
        <end position="236"/>
    </location>
</feature>